<name>A0A9W4S9Z0_9PEZI</name>
<comment type="caution">
    <text evidence="1">The sequence shown here is derived from an EMBL/GenBank/DDBJ whole genome shotgun (WGS) entry which is preliminary data.</text>
</comment>
<proteinExistence type="predicted"/>
<accession>A0A9W4S9Z0</accession>
<evidence type="ECO:0000313" key="2">
    <source>
        <dbReference type="Proteomes" id="UP001152533"/>
    </source>
</evidence>
<evidence type="ECO:0000313" key="1">
    <source>
        <dbReference type="EMBL" id="CAI0655616.1"/>
    </source>
</evidence>
<feature type="non-terminal residue" evidence="1">
    <location>
        <position position="1"/>
    </location>
</feature>
<keyword evidence="2" id="KW-1185">Reference proteome</keyword>
<gene>
    <name evidence="1" type="ORF">CGXH109_LOCUS151414</name>
</gene>
<dbReference type="EMBL" id="CAMGZC010003268">
    <property type="protein sequence ID" value="CAI0655616.1"/>
    <property type="molecule type" value="Genomic_DNA"/>
</dbReference>
<organism evidence="1 2">
    <name type="scientific">Colletotrichum noveboracense</name>
    <dbReference type="NCBI Taxonomy" id="2664923"/>
    <lineage>
        <taxon>Eukaryota</taxon>
        <taxon>Fungi</taxon>
        <taxon>Dikarya</taxon>
        <taxon>Ascomycota</taxon>
        <taxon>Pezizomycotina</taxon>
        <taxon>Sordariomycetes</taxon>
        <taxon>Hypocreomycetidae</taxon>
        <taxon>Glomerellales</taxon>
        <taxon>Glomerellaceae</taxon>
        <taxon>Colletotrichum</taxon>
        <taxon>Colletotrichum gloeosporioides species complex</taxon>
    </lineage>
</organism>
<dbReference type="AlphaFoldDB" id="A0A9W4S9Z0"/>
<protein>
    <submittedName>
        <fullName evidence="1">Uncharacterized protein</fullName>
    </submittedName>
</protein>
<reference evidence="1" key="1">
    <citation type="submission" date="2022-08" db="EMBL/GenBank/DDBJ databases">
        <authorList>
            <person name="Giroux E."/>
            <person name="Giroux E."/>
        </authorList>
    </citation>
    <scope>NUCLEOTIDE SEQUENCE</scope>
    <source>
        <strain evidence="1">H1091258</strain>
    </source>
</reference>
<dbReference type="Proteomes" id="UP001152533">
    <property type="component" value="Unassembled WGS sequence"/>
</dbReference>
<sequence>NLSFRDSDYASTSALEVTNKYNTLGAGIISMQTKRDMHILNYQQERGCSPKEARVLFLNKVEADIARFRQQSNTSATRFTGQFQDFMVLRNGIMQALQGRASPVDAVSVFTDEVKLLCYVELL</sequence>